<feature type="domain" description="Leucine-binding protein" evidence="5">
    <location>
        <begin position="49"/>
        <end position="382"/>
    </location>
</feature>
<dbReference type="Pfam" id="PF13458">
    <property type="entry name" value="Peripla_BP_6"/>
    <property type="match status" value="1"/>
</dbReference>
<accession>A0A450SJL7</accession>
<protein>
    <submittedName>
        <fullName evidence="6">Branched-chain amino acid transport system substrate-binding protein</fullName>
    </submittedName>
</protein>
<dbReference type="CDD" id="cd06342">
    <property type="entry name" value="PBP1_ABC_LIVBP-like"/>
    <property type="match status" value="1"/>
</dbReference>
<dbReference type="PANTHER" id="PTHR47151">
    <property type="entry name" value="LEU/ILE/VAL-BINDING ABC TRANSPORTER SUBUNIT"/>
    <property type="match status" value="1"/>
</dbReference>
<dbReference type="PANTHER" id="PTHR47151:SF2">
    <property type="entry name" value="AMINO ACID BINDING PROTEIN"/>
    <property type="match status" value="1"/>
</dbReference>
<evidence type="ECO:0000256" key="2">
    <source>
        <dbReference type="ARBA" id="ARBA00022448"/>
    </source>
</evidence>
<organism evidence="6">
    <name type="scientific">Candidatus Kentrum sp. FM</name>
    <dbReference type="NCBI Taxonomy" id="2126340"/>
    <lineage>
        <taxon>Bacteria</taxon>
        <taxon>Pseudomonadati</taxon>
        <taxon>Pseudomonadota</taxon>
        <taxon>Gammaproteobacteria</taxon>
        <taxon>Candidatus Kentrum</taxon>
    </lineage>
</organism>
<evidence type="ECO:0000313" key="7">
    <source>
        <dbReference type="EMBL" id="VFJ53709.1"/>
    </source>
</evidence>
<keyword evidence="3" id="KW-0732">Signal</keyword>
<evidence type="ECO:0000313" key="8">
    <source>
        <dbReference type="EMBL" id="VFK17450.1"/>
    </source>
</evidence>
<gene>
    <name evidence="7" type="ORF">BECKFM1743A_GA0114220_101187</name>
    <name evidence="8" type="ORF">BECKFM1743B_GA0114221_104803</name>
    <name evidence="6" type="ORF">BECKFM1743C_GA0114222_101269</name>
</gene>
<proteinExistence type="inferred from homology"/>
<reference evidence="6" key="1">
    <citation type="submission" date="2019-02" db="EMBL/GenBank/DDBJ databases">
        <authorList>
            <person name="Gruber-Vodicka R. H."/>
            <person name="Seah K. B. B."/>
        </authorList>
    </citation>
    <scope>NUCLEOTIDE SEQUENCE</scope>
    <source>
        <strain evidence="7">BECK_BZ163</strain>
        <strain evidence="8">BECK_BZ164</strain>
        <strain evidence="6">BECK_BZ165</strain>
    </source>
</reference>
<dbReference type="EMBL" id="CAADFA010000126">
    <property type="protein sequence ID" value="VFJ53626.1"/>
    <property type="molecule type" value="Genomic_DNA"/>
</dbReference>
<dbReference type="InterPro" id="IPR028081">
    <property type="entry name" value="Leu-bd"/>
</dbReference>
<keyword evidence="4" id="KW-0029">Amino-acid transport</keyword>
<name>A0A450SJL7_9GAMM</name>
<comment type="similarity">
    <text evidence="1">Belongs to the leucine-binding protein family.</text>
</comment>
<dbReference type="PRINTS" id="PR00337">
    <property type="entry name" value="LEUILEVALBP"/>
</dbReference>
<dbReference type="InterPro" id="IPR000709">
    <property type="entry name" value="Leu_Ile_Val-bd"/>
</dbReference>
<dbReference type="InterPro" id="IPR028082">
    <property type="entry name" value="Peripla_BP_I"/>
</dbReference>
<dbReference type="GO" id="GO:0006865">
    <property type="term" value="P:amino acid transport"/>
    <property type="evidence" value="ECO:0007669"/>
    <property type="project" value="UniProtKB-KW"/>
</dbReference>
<dbReference type="Gene3D" id="3.40.50.2300">
    <property type="match status" value="2"/>
</dbReference>
<dbReference type="AlphaFoldDB" id="A0A450SJL7"/>
<dbReference type="EMBL" id="CAADFL010000480">
    <property type="protein sequence ID" value="VFK17450.1"/>
    <property type="molecule type" value="Genomic_DNA"/>
</dbReference>
<evidence type="ECO:0000259" key="5">
    <source>
        <dbReference type="Pfam" id="PF13458"/>
    </source>
</evidence>
<evidence type="ECO:0000313" key="6">
    <source>
        <dbReference type="EMBL" id="VFJ53626.1"/>
    </source>
</evidence>
<evidence type="ECO:0000256" key="4">
    <source>
        <dbReference type="ARBA" id="ARBA00022970"/>
    </source>
</evidence>
<dbReference type="EMBL" id="CAADEZ010000118">
    <property type="protein sequence ID" value="VFJ53709.1"/>
    <property type="molecule type" value="Genomic_DNA"/>
</dbReference>
<dbReference type="SUPFAM" id="SSF53822">
    <property type="entry name" value="Periplasmic binding protein-like I"/>
    <property type="match status" value="1"/>
</dbReference>
<evidence type="ECO:0000256" key="1">
    <source>
        <dbReference type="ARBA" id="ARBA00010062"/>
    </source>
</evidence>
<keyword evidence="2" id="KW-0813">Transport</keyword>
<evidence type="ECO:0000256" key="3">
    <source>
        <dbReference type="ARBA" id="ARBA00022729"/>
    </source>
</evidence>
<sequence length="391" mass="42185">MGRLRLLRETSWNSLCAKRNDAGDGVKKIMTGVLALVGVIIATSIRADIRIAVVAPMTGQAAVFGEQMHRGAEAAVLDINSAGGVLGRQLILEIGDDVCDPKQAVAVANQMVHKGVIFVAGHFCSGASIPASEVYAEEGILQISPGSTNPKLTDRGLDNVFRTCGRDDQQGIVAGNYIAEHFADANIAILHDKTAYGKGLADETAKQLRVRGKQEAMYEPYTQGDKDFTALVTKMKLARIGIVFVGGYHQDVALITRQASDQGMDAVVMSGDAVVNQEYWSITGEAGQGTLMTFSPDPRENSVAKDVVARFQAQGYEPEGYTLYTYGTVQIFAQAAERAGSIKLDDLTGELKRGSFDTVLGKIAFDQKGDVRAPGYVVYEWHNGQYYYAKQ</sequence>